<feature type="transmembrane region" description="Helical" evidence="2">
    <location>
        <begin position="269"/>
        <end position="287"/>
    </location>
</feature>
<feature type="region of interest" description="Disordered" evidence="1">
    <location>
        <begin position="1"/>
        <end position="190"/>
    </location>
</feature>
<gene>
    <name evidence="3" type="ORF">F0L17_11330</name>
</gene>
<accession>A0A6G2BBR2</accession>
<feature type="transmembrane region" description="Helical" evidence="2">
    <location>
        <begin position="341"/>
        <end position="363"/>
    </location>
</feature>
<keyword evidence="2" id="KW-0812">Transmembrane</keyword>
<evidence type="ECO:0000313" key="4">
    <source>
        <dbReference type="Proteomes" id="UP000473014"/>
    </source>
</evidence>
<dbReference type="EMBL" id="WIXO01000001">
    <property type="protein sequence ID" value="MTE19707.1"/>
    <property type="molecule type" value="Genomic_DNA"/>
</dbReference>
<protein>
    <submittedName>
        <fullName evidence="3">Uncharacterized protein</fullName>
    </submittedName>
</protein>
<feature type="transmembrane region" description="Helical" evidence="2">
    <location>
        <begin position="400"/>
        <end position="421"/>
    </location>
</feature>
<reference evidence="3 4" key="1">
    <citation type="submission" date="2019-11" db="EMBL/GenBank/DDBJ databases">
        <authorList>
            <person name="Yuan L."/>
        </authorList>
    </citation>
    <scope>NUCLEOTIDE SEQUENCE [LARGE SCALE GENOMIC DNA]</scope>
    <source>
        <strain evidence="3 4">TRM43335</strain>
    </source>
</reference>
<name>A0A6G2BBR2_9ACTN</name>
<feature type="transmembrane region" description="Helical" evidence="2">
    <location>
        <begin position="194"/>
        <end position="212"/>
    </location>
</feature>
<feature type="transmembrane region" description="Helical" evidence="2">
    <location>
        <begin position="299"/>
        <end position="321"/>
    </location>
</feature>
<feature type="transmembrane region" description="Helical" evidence="2">
    <location>
        <begin position="247"/>
        <end position="263"/>
    </location>
</feature>
<dbReference type="OrthoDB" id="4339136at2"/>
<keyword evidence="2" id="KW-0472">Membrane</keyword>
<feature type="transmembrane region" description="Helical" evidence="2">
    <location>
        <begin position="375"/>
        <end position="394"/>
    </location>
</feature>
<feature type="compositionally biased region" description="Gly residues" evidence="1">
    <location>
        <begin position="68"/>
        <end position="77"/>
    </location>
</feature>
<dbReference type="AlphaFoldDB" id="A0A6G2BBR2"/>
<keyword evidence="4" id="KW-1185">Reference proteome</keyword>
<feature type="compositionally biased region" description="Pro residues" evidence="1">
    <location>
        <begin position="98"/>
        <end position="107"/>
    </location>
</feature>
<proteinExistence type="predicted"/>
<organism evidence="3 4">
    <name type="scientific">Streptomyces taklimakanensis</name>
    <dbReference type="NCBI Taxonomy" id="2569853"/>
    <lineage>
        <taxon>Bacteria</taxon>
        <taxon>Bacillati</taxon>
        <taxon>Actinomycetota</taxon>
        <taxon>Actinomycetes</taxon>
        <taxon>Kitasatosporales</taxon>
        <taxon>Streptomycetaceae</taxon>
        <taxon>Streptomyces</taxon>
    </lineage>
</organism>
<dbReference type="RefSeq" id="WP_155070988.1">
    <property type="nucleotide sequence ID" value="NZ_WIXO01000001.1"/>
</dbReference>
<evidence type="ECO:0000313" key="3">
    <source>
        <dbReference type="EMBL" id="MTE19707.1"/>
    </source>
</evidence>
<comment type="caution">
    <text evidence="3">The sequence shown here is derived from an EMBL/GenBank/DDBJ whole genome shotgun (WGS) entry which is preliminary data.</text>
</comment>
<dbReference type="Proteomes" id="UP000473014">
    <property type="component" value="Unassembled WGS sequence"/>
</dbReference>
<feature type="compositionally biased region" description="Basic and acidic residues" evidence="1">
    <location>
        <begin position="111"/>
        <end position="126"/>
    </location>
</feature>
<feature type="compositionally biased region" description="Low complexity" evidence="1">
    <location>
        <begin position="151"/>
        <end position="178"/>
    </location>
</feature>
<evidence type="ECO:0000256" key="2">
    <source>
        <dbReference type="SAM" id="Phobius"/>
    </source>
</evidence>
<sequence length="426" mass="42471">MNDRQYPQYPPHRHPRQPHDGRPHEAGPPYAGEQPYGHGAYGSHGPDGLPGAQDSPYDAAYDPAYGETHGGSYGGTYGPHDPAYDGTYGNADGYGAPGGPPTAPLPPQHSYADHPHGRQSHQDPRYPRAPYPAKTAGGSWDGNDAGGTGDANGAPGTAHSPDAPNATTATATVGASSAPPAPTPRTGDPIIPPGLAPAALTAVLCVLLAATAQFSRPVTAVAVVLLQAVTAAGWYRLNGMWPARQGIALAFLGGVTADVALLATGVGKAPAVVLGTLGVWCLLVIVLQLRNHSSPDERLYALTAGVTSAALTVLATGHLAAEPDAVTVGALGVAAATLARALPLPSAVSVVAALLAAAGAGVAAGQVTSPGASGAVLGLAAGVCALIGLRVASYDFPSRFVHMTAGVALPLTAAVPAVYLLGRALA</sequence>
<feature type="transmembrane region" description="Helical" evidence="2">
    <location>
        <begin position="218"/>
        <end position="235"/>
    </location>
</feature>
<evidence type="ECO:0000256" key="1">
    <source>
        <dbReference type="SAM" id="MobiDB-lite"/>
    </source>
</evidence>
<keyword evidence="2" id="KW-1133">Transmembrane helix</keyword>